<dbReference type="OrthoDB" id="18585at2759"/>
<comment type="subcellular location">
    <subcellularLocation>
        <location evidence="1">Membrane</location>
    </subcellularLocation>
</comment>
<feature type="transmembrane region" description="Helical" evidence="7">
    <location>
        <begin position="582"/>
        <end position="604"/>
    </location>
</feature>
<dbReference type="GO" id="GO:0005044">
    <property type="term" value="F:scavenger receptor activity"/>
    <property type="evidence" value="ECO:0007669"/>
    <property type="project" value="TreeGrafter"/>
</dbReference>
<sequence>MGIGIVITGGIILAISLIMGIEFPKFAYRKNVEFLCIYNDKHEYYNQWLEDDEFKRHNLVYFWNITNPEQVINGLEPNLQDIGPYFYRQFSFKLNVQFVGDAIEYRNWKRQEFDGNQTLRSCSKCSYKDRITLINKEYLKGVMLEGDEDSYILSFLPPTLQSVFEQLNQDMSYEEIYREWGNFRSVKFVRYSSKLFYPATFSHLNFASWLQSSTYSSNRTFKADEMQALINVLTSSVLFNDFNQFLRLVRQTDQNNSTVMESLTEFVNSKRWFCQPTCWDLTSDLLVPLADYIIHLIQFIKHRALNLTNQGKVITLTQSEWVIGRTIHWKFGGVQLVNLPQRRLKGILMHDETAAEAIVNAESVRLYSCYSRQTGSKAHMWRSFNGQTQSNSSQFPRATNDQRVIAAYMDSVEPVELTTCQGSSPRMQFYNFFFPVYWRRLPFVWSGKTKDVRRVEAHVLTLNESALKKAKNPFMNEDCLQDMTGTLKFNSWLSLPHFRLCSESLQTSFNASPFKYDLPWIVIEPTSGVVYSYSISHQLVIQHKNSRLPMYWIDERAEVSEWVAKNFRDNTRKILQASCAGLISLSLLAAATIVCGILVGTITFKNGKVLPIPPNTPTF</sequence>
<evidence type="ECO:0000256" key="3">
    <source>
        <dbReference type="ARBA" id="ARBA00022692"/>
    </source>
</evidence>
<evidence type="ECO:0000256" key="7">
    <source>
        <dbReference type="SAM" id="Phobius"/>
    </source>
</evidence>
<accession>A0A7I8W3W7</accession>
<protein>
    <submittedName>
        <fullName evidence="8">DgyrCDS10803</fullName>
    </submittedName>
</protein>
<comment type="caution">
    <text evidence="8">The sequence shown here is derived from an EMBL/GenBank/DDBJ whole genome shotgun (WGS) entry which is preliminary data.</text>
</comment>
<evidence type="ECO:0000256" key="4">
    <source>
        <dbReference type="ARBA" id="ARBA00022989"/>
    </source>
</evidence>
<proteinExistence type="inferred from homology"/>
<gene>
    <name evidence="8" type="ORF">DGYR_LOCUS10186</name>
</gene>
<dbReference type="GO" id="GO:0016020">
    <property type="term" value="C:membrane"/>
    <property type="evidence" value="ECO:0007669"/>
    <property type="project" value="UniProtKB-SubCell"/>
</dbReference>
<keyword evidence="4 7" id="KW-1133">Transmembrane helix</keyword>
<organism evidence="8 9">
    <name type="scientific">Dimorphilus gyrociliatus</name>
    <dbReference type="NCBI Taxonomy" id="2664684"/>
    <lineage>
        <taxon>Eukaryota</taxon>
        <taxon>Metazoa</taxon>
        <taxon>Spiralia</taxon>
        <taxon>Lophotrochozoa</taxon>
        <taxon>Annelida</taxon>
        <taxon>Polychaeta</taxon>
        <taxon>Polychaeta incertae sedis</taxon>
        <taxon>Dinophilidae</taxon>
        <taxon>Dimorphilus</taxon>
    </lineage>
</organism>
<name>A0A7I8W3W7_9ANNE</name>
<reference evidence="8 9" key="1">
    <citation type="submission" date="2020-08" db="EMBL/GenBank/DDBJ databases">
        <authorList>
            <person name="Hejnol A."/>
        </authorList>
    </citation>
    <scope>NUCLEOTIDE SEQUENCE [LARGE SCALE GENOMIC DNA]</scope>
</reference>
<dbReference type="Proteomes" id="UP000549394">
    <property type="component" value="Unassembled WGS sequence"/>
</dbReference>
<evidence type="ECO:0000256" key="6">
    <source>
        <dbReference type="ARBA" id="ARBA00023180"/>
    </source>
</evidence>
<dbReference type="InterPro" id="IPR002159">
    <property type="entry name" value="CD36_fam"/>
</dbReference>
<evidence type="ECO:0000313" key="8">
    <source>
        <dbReference type="EMBL" id="CAD5122367.1"/>
    </source>
</evidence>
<evidence type="ECO:0000313" key="9">
    <source>
        <dbReference type="Proteomes" id="UP000549394"/>
    </source>
</evidence>
<dbReference type="GO" id="GO:0005737">
    <property type="term" value="C:cytoplasm"/>
    <property type="evidence" value="ECO:0007669"/>
    <property type="project" value="TreeGrafter"/>
</dbReference>
<keyword evidence="6" id="KW-0325">Glycoprotein</keyword>
<keyword evidence="5 7" id="KW-0472">Membrane</keyword>
<dbReference type="PRINTS" id="PR01609">
    <property type="entry name" value="CD36FAMILY"/>
</dbReference>
<evidence type="ECO:0000256" key="5">
    <source>
        <dbReference type="ARBA" id="ARBA00023136"/>
    </source>
</evidence>
<dbReference type="Pfam" id="PF01130">
    <property type="entry name" value="CD36"/>
    <property type="match status" value="1"/>
</dbReference>
<keyword evidence="9" id="KW-1185">Reference proteome</keyword>
<evidence type="ECO:0000256" key="1">
    <source>
        <dbReference type="ARBA" id="ARBA00004370"/>
    </source>
</evidence>
<evidence type="ECO:0000256" key="2">
    <source>
        <dbReference type="ARBA" id="ARBA00010532"/>
    </source>
</evidence>
<dbReference type="PANTHER" id="PTHR11923">
    <property type="entry name" value="SCAVENGER RECEPTOR CLASS B TYPE-1 SR-B1"/>
    <property type="match status" value="1"/>
</dbReference>
<comment type="similarity">
    <text evidence="2">Belongs to the CD36 family.</text>
</comment>
<keyword evidence="3 7" id="KW-0812">Transmembrane</keyword>
<dbReference type="AlphaFoldDB" id="A0A7I8W3W7"/>
<dbReference type="PANTHER" id="PTHR11923:SF51">
    <property type="entry name" value="LYSOSOME MEMBRANE PROTEIN 2"/>
    <property type="match status" value="1"/>
</dbReference>
<dbReference type="EMBL" id="CAJFCJ010000017">
    <property type="protein sequence ID" value="CAD5122367.1"/>
    <property type="molecule type" value="Genomic_DNA"/>
</dbReference>